<dbReference type="Pfam" id="PF03448">
    <property type="entry name" value="MgtE_N"/>
    <property type="match status" value="1"/>
</dbReference>
<evidence type="ECO:0000256" key="2">
    <source>
        <dbReference type="ARBA" id="ARBA00009749"/>
    </source>
</evidence>
<gene>
    <name evidence="11" type="primary">mgtE</name>
    <name evidence="11" type="ORF">HHU12_24480</name>
</gene>
<comment type="caution">
    <text evidence="11">The sequence shown here is derived from an EMBL/GenBank/DDBJ whole genome shotgun (WGS) entry which is preliminary data.</text>
</comment>
<evidence type="ECO:0000256" key="1">
    <source>
        <dbReference type="ARBA" id="ARBA00004141"/>
    </source>
</evidence>
<evidence type="ECO:0000259" key="10">
    <source>
        <dbReference type="PROSITE" id="PS51371"/>
    </source>
</evidence>
<reference evidence="11 12" key="1">
    <citation type="submission" date="2020-04" db="EMBL/GenBank/DDBJ databases">
        <title>Flammeovirga sp. SR4, a novel species isolated from seawater.</title>
        <authorList>
            <person name="Wang X."/>
        </authorList>
    </citation>
    <scope>NUCLEOTIDE SEQUENCE [LARGE SCALE GENOMIC DNA]</scope>
    <source>
        <strain evidence="11 12">ATCC 23126</strain>
    </source>
</reference>
<dbReference type="SUPFAM" id="SSF54631">
    <property type="entry name" value="CBS-domain pair"/>
    <property type="match status" value="1"/>
</dbReference>
<keyword evidence="12" id="KW-1185">Reference proteome</keyword>
<feature type="transmembrane region" description="Helical" evidence="9">
    <location>
        <begin position="368"/>
        <end position="389"/>
    </location>
</feature>
<dbReference type="SMART" id="SM00924">
    <property type="entry name" value="MgtE_N"/>
    <property type="match status" value="1"/>
</dbReference>
<dbReference type="InterPro" id="IPR038076">
    <property type="entry name" value="MgtE_N_sf"/>
</dbReference>
<dbReference type="Gene3D" id="1.10.357.20">
    <property type="entry name" value="SLC41 divalent cation transporters, integral membrane domain"/>
    <property type="match status" value="1"/>
</dbReference>
<keyword evidence="8" id="KW-0129">CBS domain</keyword>
<feature type="transmembrane region" description="Helical" evidence="9">
    <location>
        <begin position="442"/>
        <end position="464"/>
    </location>
</feature>
<sequence>MTVTNLEQRYEIVRGLIDNENWNALEEVLSKLPPVEIVEILEKLEEKDLLVIFTLFPNKEKAQIFGELSRDLQYYLFKSLERRSFSKVFEAMRSDERADFYQELTVDEQSALLPYLNKQVRSNVVELSGYDADSAGGIMTTDFATARNWMTVRETVDKVKKDSPSKKMIYYVYVVDDEKVLLGFVTLKDLILAELDDKIEDLMIVDFVAAKVDEDREAVARRIEKYNLVALPILNEERKLMGIVRHDDAIEVIVAEQTEDMEKMMGITSSSDEDDDEGYMDISVFRHFKKRILWLISLAMIGIVSGLILHHFEDALDQMVILAMYMPMLADTGGNAGSQASTVVIRALSLGEVTTNDWWKITFKEMRIALLLSICLSSIAFLKVTLLSFDSSLPGELTLSYVAFIISLALALQVVTSTMIGAGLPLIVKKLKGDPAVVASPAITTIVDVTGLLIYFGLATAFLLNAIA</sequence>
<dbReference type="GO" id="GO:0046872">
    <property type="term" value="F:metal ion binding"/>
    <property type="evidence" value="ECO:0007669"/>
    <property type="project" value="UniProtKB-KW"/>
</dbReference>
<dbReference type="Gene3D" id="3.10.580.10">
    <property type="entry name" value="CBS-domain"/>
    <property type="match status" value="1"/>
</dbReference>
<dbReference type="GO" id="GO:0005886">
    <property type="term" value="C:plasma membrane"/>
    <property type="evidence" value="ECO:0007669"/>
    <property type="project" value="UniProtKB-SubCell"/>
</dbReference>
<evidence type="ECO:0000256" key="6">
    <source>
        <dbReference type="ARBA" id="ARBA00022989"/>
    </source>
</evidence>
<dbReference type="SUPFAM" id="SSF158791">
    <property type="entry name" value="MgtE N-terminal domain-like"/>
    <property type="match status" value="1"/>
</dbReference>
<dbReference type="InterPro" id="IPR006669">
    <property type="entry name" value="MgtE_transporter"/>
</dbReference>
<evidence type="ECO:0000313" key="12">
    <source>
        <dbReference type="Proteomes" id="UP000576082"/>
    </source>
</evidence>
<evidence type="ECO:0000313" key="11">
    <source>
        <dbReference type="EMBL" id="NME71147.1"/>
    </source>
</evidence>
<dbReference type="InterPro" id="IPR006668">
    <property type="entry name" value="Mg_transptr_MgtE_intracell_dom"/>
</dbReference>
<keyword evidence="6 9" id="KW-1133">Transmembrane helix</keyword>
<keyword evidence="9" id="KW-1003">Cell membrane</keyword>
<dbReference type="Pfam" id="PF00571">
    <property type="entry name" value="CBS"/>
    <property type="match status" value="2"/>
</dbReference>
<dbReference type="NCBIfam" id="TIGR00400">
    <property type="entry name" value="mgtE"/>
    <property type="match status" value="1"/>
</dbReference>
<protein>
    <recommendedName>
        <fullName evidence="9">Magnesium transporter MgtE</fullName>
    </recommendedName>
</protein>
<keyword evidence="5 9" id="KW-0460">Magnesium</keyword>
<dbReference type="InterPro" id="IPR046342">
    <property type="entry name" value="CBS_dom_sf"/>
</dbReference>
<dbReference type="SUPFAM" id="SSF161093">
    <property type="entry name" value="MgtE membrane domain-like"/>
    <property type="match status" value="1"/>
</dbReference>
<name>A0A7X9RYJ6_9BACT</name>
<dbReference type="AlphaFoldDB" id="A0A7X9RYJ6"/>
<feature type="transmembrane region" description="Helical" evidence="9">
    <location>
        <begin position="401"/>
        <end position="422"/>
    </location>
</feature>
<dbReference type="InterPro" id="IPR000644">
    <property type="entry name" value="CBS_dom"/>
</dbReference>
<dbReference type="Pfam" id="PF01769">
    <property type="entry name" value="MgtE"/>
    <property type="match status" value="1"/>
</dbReference>
<evidence type="ECO:0000256" key="4">
    <source>
        <dbReference type="ARBA" id="ARBA00022692"/>
    </source>
</evidence>
<evidence type="ECO:0000256" key="7">
    <source>
        <dbReference type="ARBA" id="ARBA00023136"/>
    </source>
</evidence>
<evidence type="ECO:0000256" key="3">
    <source>
        <dbReference type="ARBA" id="ARBA00022448"/>
    </source>
</evidence>
<organism evidence="11 12">
    <name type="scientific">Flammeovirga aprica JL-4</name>
    <dbReference type="NCBI Taxonomy" id="694437"/>
    <lineage>
        <taxon>Bacteria</taxon>
        <taxon>Pseudomonadati</taxon>
        <taxon>Bacteroidota</taxon>
        <taxon>Cytophagia</taxon>
        <taxon>Cytophagales</taxon>
        <taxon>Flammeovirgaceae</taxon>
        <taxon>Flammeovirga</taxon>
    </lineage>
</organism>
<comment type="subunit">
    <text evidence="9">Homodimer.</text>
</comment>
<evidence type="ECO:0000256" key="9">
    <source>
        <dbReference type="RuleBase" id="RU362011"/>
    </source>
</evidence>
<dbReference type="InterPro" id="IPR036739">
    <property type="entry name" value="SLC41_membr_dom_sf"/>
</dbReference>
<dbReference type="Gene3D" id="1.25.60.10">
    <property type="entry name" value="MgtE N-terminal domain-like"/>
    <property type="match status" value="1"/>
</dbReference>
<dbReference type="GO" id="GO:0015095">
    <property type="term" value="F:magnesium ion transmembrane transporter activity"/>
    <property type="evidence" value="ECO:0007669"/>
    <property type="project" value="UniProtKB-UniRule"/>
</dbReference>
<dbReference type="PANTHER" id="PTHR43773">
    <property type="entry name" value="MAGNESIUM TRANSPORTER MGTE"/>
    <property type="match status" value="1"/>
</dbReference>
<keyword evidence="3 9" id="KW-0813">Transport</keyword>
<feature type="transmembrane region" description="Helical" evidence="9">
    <location>
        <begin position="292"/>
        <end position="312"/>
    </location>
</feature>
<comment type="similarity">
    <text evidence="2 9">Belongs to the SLC41A transporter family.</text>
</comment>
<dbReference type="RefSeq" id="WP_169659369.1">
    <property type="nucleotide sequence ID" value="NZ_JABANE010000087.1"/>
</dbReference>
<comment type="subcellular location">
    <subcellularLocation>
        <location evidence="9">Cell membrane</location>
        <topology evidence="9">Multi-pass membrane protein</topology>
    </subcellularLocation>
    <subcellularLocation>
        <location evidence="1">Membrane</location>
        <topology evidence="1">Multi-pass membrane protein</topology>
    </subcellularLocation>
</comment>
<feature type="domain" description="CBS" evidence="10">
    <location>
        <begin position="203"/>
        <end position="261"/>
    </location>
</feature>
<dbReference type="SMART" id="SM00116">
    <property type="entry name" value="CBS"/>
    <property type="match status" value="2"/>
</dbReference>
<evidence type="ECO:0000256" key="8">
    <source>
        <dbReference type="PROSITE-ProRule" id="PRU00703"/>
    </source>
</evidence>
<feature type="domain" description="CBS" evidence="10">
    <location>
        <begin position="139"/>
        <end position="202"/>
    </location>
</feature>
<dbReference type="CDD" id="cd04606">
    <property type="entry name" value="CBS_pair_Mg_transporter"/>
    <property type="match status" value="1"/>
</dbReference>
<evidence type="ECO:0000256" key="5">
    <source>
        <dbReference type="ARBA" id="ARBA00022842"/>
    </source>
</evidence>
<keyword evidence="9" id="KW-0479">Metal-binding</keyword>
<keyword evidence="7 9" id="KW-0472">Membrane</keyword>
<dbReference type="PANTHER" id="PTHR43773:SF1">
    <property type="entry name" value="MAGNESIUM TRANSPORTER MGTE"/>
    <property type="match status" value="1"/>
</dbReference>
<proteinExistence type="inferred from homology"/>
<dbReference type="PROSITE" id="PS51371">
    <property type="entry name" value="CBS"/>
    <property type="match status" value="2"/>
</dbReference>
<dbReference type="InterPro" id="IPR006667">
    <property type="entry name" value="SLC41_membr_dom"/>
</dbReference>
<comment type="function">
    <text evidence="9">Acts as a magnesium transporter.</text>
</comment>
<keyword evidence="4 9" id="KW-0812">Transmembrane</keyword>
<comment type="caution">
    <text evidence="9">Lacks conserved residue(s) required for the propagation of feature annotation.</text>
</comment>
<dbReference type="EMBL" id="JABANE010000087">
    <property type="protein sequence ID" value="NME71147.1"/>
    <property type="molecule type" value="Genomic_DNA"/>
</dbReference>
<accession>A0A7X9RYJ6</accession>
<dbReference type="Proteomes" id="UP000576082">
    <property type="component" value="Unassembled WGS sequence"/>
</dbReference>